<dbReference type="Proteomes" id="UP001157125">
    <property type="component" value="Unassembled WGS sequence"/>
</dbReference>
<evidence type="ECO:0000256" key="1">
    <source>
        <dbReference type="SAM" id="MobiDB-lite"/>
    </source>
</evidence>
<gene>
    <name evidence="2" type="ORF">GCM10025876_34800</name>
</gene>
<sequence length="207" mass="23188">MDPESTTQNYDTLFSKFQNGQVLFSWWPWLGQSAYNTEGNTEAGKGFMIAPMDDMNVFSYGAEAYGGKQVLAIGSQAEDPERIAAFIDWLYSPDGTYMNNSQTMGAAGPEGLTWEMGTNGEPQADRLWPGSVPVRRRPGPRGLGRRQLHRRHVRTERVRGPAERHRPGDGLPVRLQVLAVVPGGSPRRRCSRTGPRRWTTRRAPWST</sequence>
<feature type="compositionally biased region" description="Basic and acidic residues" evidence="1">
    <location>
        <begin position="155"/>
        <end position="168"/>
    </location>
</feature>
<feature type="compositionally biased region" description="Basic residues" evidence="1">
    <location>
        <begin position="134"/>
        <end position="154"/>
    </location>
</feature>
<evidence type="ECO:0008006" key="4">
    <source>
        <dbReference type="Google" id="ProtNLM"/>
    </source>
</evidence>
<proteinExistence type="predicted"/>
<reference evidence="3" key="1">
    <citation type="journal article" date="2019" name="Int. J. Syst. Evol. Microbiol.">
        <title>The Global Catalogue of Microorganisms (GCM) 10K type strain sequencing project: providing services to taxonomists for standard genome sequencing and annotation.</title>
        <authorList>
            <consortium name="The Broad Institute Genomics Platform"/>
            <consortium name="The Broad Institute Genome Sequencing Center for Infectious Disease"/>
            <person name="Wu L."/>
            <person name="Ma J."/>
        </authorList>
    </citation>
    <scope>NUCLEOTIDE SEQUENCE [LARGE SCALE GENOMIC DNA]</scope>
    <source>
        <strain evidence="3">NBRC 112299</strain>
    </source>
</reference>
<protein>
    <recommendedName>
        <fullName evidence="4">Extracellular solute-binding protein</fullName>
    </recommendedName>
</protein>
<dbReference type="SUPFAM" id="SSF53850">
    <property type="entry name" value="Periplasmic binding protein-like II"/>
    <property type="match status" value="1"/>
</dbReference>
<evidence type="ECO:0000313" key="3">
    <source>
        <dbReference type="Proteomes" id="UP001157125"/>
    </source>
</evidence>
<feature type="compositionally biased region" description="Basic residues" evidence="1">
    <location>
        <begin position="186"/>
        <end position="200"/>
    </location>
</feature>
<dbReference type="EMBL" id="BSUN01000001">
    <property type="protein sequence ID" value="GMA37276.1"/>
    <property type="molecule type" value="Genomic_DNA"/>
</dbReference>
<keyword evidence="3" id="KW-1185">Reference proteome</keyword>
<comment type="caution">
    <text evidence="2">The sequence shown here is derived from an EMBL/GenBank/DDBJ whole genome shotgun (WGS) entry which is preliminary data.</text>
</comment>
<feature type="region of interest" description="Disordered" evidence="1">
    <location>
        <begin position="132"/>
        <end position="169"/>
    </location>
</feature>
<name>A0ABQ6IJJ4_9MICO</name>
<dbReference type="Gene3D" id="3.40.190.10">
    <property type="entry name" value="Periplasmic binding protein-like II"/>
    <property type="match status" value="1"/>
</dbReference>
<evidence type="ECO:0000313" key="2">
    <source>
        <dbReference type="EMBL" id="GMA37276.1"/>
    </source>
</evidence>
<feature type="region of interest" description="Disordered" evidence="1">
    <location>
        <begin position="184"/>
        <end position="207"/>
    </location>
</feature>
<dbReference type="RefSeq" id="WP_284329032.1">
    <property type="nucleotide sequence ID" value="NZ_BSUN01000001.1"/>
</dbReference>
<accession>A0ABQ6IJJ4</accession>
<organism evidence="2 3">
    <name type="scientific">Demequina litorisediminis</name>
    <dbReference type="NCBI Taxonomy" id="1849022"/>
    <lineage>
        <taxon>Bacteria</taxon>
        <taxon>Bacillati</taxon>
        <taxon>Actinomycetota</taxon>
        <taxon>Actinomycetes</taxon>
        <taxon>Micrococcales</taxon>
        <taxon>Demequinaceae</taxon>
        <taxon>Demequina</taxon>
    </lineage>
</organism>